<dbReference type="Pfam" id="PF17963">
    <property type="entry name" value="Big_9"/>
    <property type="match status" value="1"/>
</dbReference>
<dbReference type="Gene3D" id="2.60.40.10">
    <property type="entry name" value="Immunoglobulins"/>
    <property type="match status" value="1"/>
</dbReference>
<dbReference type="GO" id="GO:0016020">
    <property type="term" value="C:membrane"/>
    <property type="evidence" value="ECO:0007669"/>
    <property type="project" value="InterPro"/>
</dbReference>
<dbReference type="Proteomes" id="UP000004318">
    <property type="component" value="Unassembled WGS sequence"/>
</dbReference>
<dbReference type="SUPFAM" id="SSF49785">
    <property type="entry name" value="Galactose-binding domain-like"/>
    <property type="match status" value="1"/>
</dbReference>
<keyword evidence="6" id="KW-1185">Reference proteome</keyword>
<reference evidence="5 6" key="1">
    <citation type="journal article" date="2010" name="J. Bacteriol.">
        <title>Genome sequences of Oceanicola granulosus HTCC2516(T) and Oceanicola batsensis HTCC2597(TDelta).</title>
        <authorList>
            <person name="Thrash J.C."/>
            <person name="Cho J.C."/>
            <person name="Vergin K.L."/>
            <person name="Giovannoni S.J."/>
        </authorList>
    </citation>
    <scope>NUCLEOTIDE SEQUENCE [LARGE SCALE GENOMIC DNA]</scope>
    <source>
        <strain evidence="6">ATCC BAA-863 / DSM 15984 / KCTC 12145 / HTCC2597</strain>
    </source>
</reference>
<dbReference type="PROSITE" id="PS50268">
    <property type="entry name" value="CADHERIN_2"/>
    <property type="match status" value="1"/>
</dbReference>
<dbReference type="GO" id="GO:0005509">
    <property type="term" value="F:calcium ion binding"/>
    <property type="evidence" value="ECO:0007669"/>
    <property type="project" value="InterPro"/>
</dbReference>
<comment type="subcellular location">
    <subcellularLocation>
        <location evidence="1">Secreted</location>
    </subcellularLocation>
</comment>
<sequence>MTYYYSKYSYYNKHSYSEKKYEWTAYTEADLLGDHNGKSIDCGDTFPMPGSATVCMSTYDNDGYLSGDSSWWSDDKATDSTGQKAYIDGGREGGQLYAEQYHVLKGSDGKYYYLIEIEVEGYDAPGKGDDYFTFYGKVPPAGVELEVVSTKNVWGCMIDYRCLGAGDKAPENTPPEFTNDPKYGKICIDENSTFVIDLNAKDDDGDTLTYEIVGGEDADKFEIDAETGELRFKDAPDYENPTDKGEDNVYEVKVKVSDGNGGEDTTKLKVCVEDVEEQTGKCIVIEAEDMCEWGFSKAWGCDASGGKLVKLNCAGGQGKLWTTFDGPSGTYDFKIYAQDENDGQSKLKIYINGEFKGYIKLDRDSDGSGSNHGTFSTFVLEDIEINKGDTIKIYADGDCNEYVRIDKIELCKDDKPLGAIGDTVWYDTDRDGVQDDGEAGVENVTVNLLNGAGVVIATQMTDVNGNYLFEELEAGDYKVEFELPDGNFVFTTQDAGSDDAVDSDADTTTGLTDTIALGEGETNLTVDAGLYDPNDHPEPTDDAAKTCADEEKTVDVLANDSDPNGDTLTITHVDGQAITEGGEVTTSAGTLVKLLGGMLVVDGEDAYEDLDIAEHAMEDISYTVSDGMGGSATANLEMTFCGDANTVESFVGYMPETVSYKVADGLRNDPYEDVGYDILITESDNGRLDGVEFTAAYCLDFNRSITTGADYDSAAELDGDMFVFNDDTASSVLLASQNGVNGAALDNVNEINWILNQDFESDGTGSVDGKFSGWEVQYAIWELTNNFPSDAALNATPSNGQVEDVDYIVSRAISEGYDFEAGVGDIIGLVITPDPVTAQNAQPFLVGVEFETYDCLC</sequence>
<dbReference type="PANTHER" id="PTHR23303:SF15">
    <property type="entry name" value="COLOSSIN-A"/>
    <property type="match status" value="1"/>
</dbReference>
<dbReference type="RefSeq" id="WP_009804435.1">
    <property type="nucleotide sequence ID" value="NZ_CH724131.1"/>
</dbReference>
<dbReference type="eggNOG" id="COG4932">
    <property type="taxonomic scope" value="Bacteria"/>
</dbReference>
<accession>A3U1Z8</accession>
<organism evidence="5 6">
    <name type="scientific">Pseudooceanicola batsensis (strain ATCC BAA-863 / DSM 15984 / KCTC 12145 / HTCC2597)</name>
    <name type="common">Oceanicola batsensis</name>
    <dbReference type="NCBI Taxonomy" id="252305"/>
    <lineage>
        <taxon>Bacteria</taxon>
        <taxon>Pseudomonadati</taxon>
        <taxon>Pseudomonadota</taxon>
        <taxon>Alphaproteobacteria</taxon>
        <taxon>Rhodobacterales</taxon>
        <taxon>Paracoccaceae</taxon>
        <taxon>Pseudooceanicola</taxon>
    </lineage>
</organism>
<name>A3U1Z8_PSEBH</name>
<dbReference type="Pfam" id="PF00028">
    <property type="entry name" value="Cadherin"/>
    <property type="match status" value="1"/>
</dbReference>
<dbReference type="eggNOG" id="COG3210">
    <property type="taxonomic scope" value="Bacteria"/>
</dbReference>
<dbReference type="InterPro" id="IPR008979">
    <property type="entry name" value="Galactose-bd-like_sf"/>
</dbReference>
<dbReference type="SUPFAM" id="SSF49313">
    <property type="entry name" value="Cadherin-like"/>
    <property type="match status" value="1"/>
</dbReference>
<keyword evidence="2" id="KW-0964">Secreted</keyword>
<dbReference type="STRING" id="252305.OB2597_00905"/>
<proteinExistence type="predicted"/>
<dbReference type="CDD" id="cd11304">
    <property type="entry name" value="Cadherin_repeat"/>
    <property type="match status" value="1"/>
</dbReference>
<feature type="domain" description="Cadherin" evidence="4">
    <location>
        <begin position="193"/>
        <end position="283"/>
    </location>
</feature>
<evidence type="ECO:0000313" key="5">
    <source>
        <dbReference type="EMBL" id="EAQ01932.1"/>
    </source>
</evidence>
<dbReference type="Pfam" id="PF08341">
    <property type="entry name" value="TED"/>
    <property type="match status" value="1"/>
</dbReference>
<dbReference type="GO" id="GO:0005576">
    <property type="term" value="C:extracellular region"/>
    <property type="evidence" value="ECO:0007669"/>
    <property type="project" value="UniProtKB-SubCell"/>
</dbReference>
<dbReference type="InterPro" id="IPR002126">
    <property type="entry name" value="Cadherin-like_dom"/>
</dbReference>
<dbReference type="SUPFAM" id="SSF117074">
    <property type="entry name" value="Hypothetical protein PA1324"/>
    <property type="match status" value="1"/>
</dbReference>
<keyword evidence="3" id="KW-0732">Signal</keyword>
<dbReference type="AlphaFoldDB" id="A3U1Z8"/>
<gene>
    <name evidence="5" type="ORF">OB2597_00905</name>
</gene>
<evidence type="ECO:0000259" key="4">
    <source>
        <dbReference type="PROSITE" id="PS50268"/>
    </source>
</evidence>
<dbReference type="Gene3D" id="2.60.40.60">
    <property type="entry name" value="Cadherins"/>
    <property type="match status" value="1"/>
</dbReference>
<evidence type="ECO:0000313" key="6">
    <source>
        <dbReference type="Proteomes" id="UP000004318"/>
    </source>
</evidence>
<dbReference type="Pfam" id="PF17210">
    <property type="entry name" value="SdrD_B"/>
    <property type="match status" value="1"/>
</dbReference>
<comment type="caution">
    <text evidence="5">The sequence shown here is derived from an EMBL/GenBank/DDBJ whole genome shotgun (WGS) entry which is preliminary data.</text>
</comment>
<dbReference type="InterPro" id="IPR013783">
    <property type="entry name" value="Ig-like_fold"/>
</dbReference>
<evidence type="ECO:0000256" key="3">
    <source>
        <dbReference type="ARBA" id="ARBA00022729"/>
    </source>
</evidence>
<dbReference type="EMBL" id="AAMO01000010">
    <property type="protein sequence ID" value="EAQ01932.1"/>
    <property type="molecule type" value="Genomic_DNA"/>
</dbReference>
<dbReference type="InterPro" id="IPR033764">
    <property type="entry name" value="Sdr_B"/>
</dbReference>
<dbReference type="OrthoDB" id="9773411at2"/>
<evidence type="ECO:0000256" key="1">
    <source>
        <dbReference type="ARBA" id="ARBA00004613"/>
    </source>
</evidence>
<dbReference type="Gene3D" id="2.60.120.260">
    <property type="entry name" value="Galactose-binding domain-like"/>
    <property type="match status" value="1"/>
</dbReference>
<dbReference type="InterPro" id="IPR015919">
    <property type="entry name" value="Cadherin-like_sf"/>
</dbReference>
<dbReference type="HOGENOM" id="CLU_333398_0_0_5"/>
<dbReference type="InterPro" id="IPR013552">
    <property type="entry name" value="Thioester_dom"/>
</dbReference>
<dbReference type="PANTHER" id="PTHR23303">
    <property type="entry name" value="CARBOXYPEPTIDASE REGULATORY REGION-CONTAINING"/>
    <property type="match status" value="1"/>
</dbReference>
<dbReference type="SMART" id="SM00112">
    <property type="entry name" value="CA"/>
    <property type="match status" value="1"/>
</dbReference>
<dbReference type="InterPro" id="IPR051417">
    <property type="entry name" value="SDr/BOS_complex"/>
</dbReference>
<dbReference type="GO" id="GO:0007156">
    <property type="term" value="P:homophilic cell adhesion via plasma membrane adhesion molecules"/>
    <property type="evidence" value="ECO:0007669"/>
    <property type="project" value="InterPro"/>
</dbReference>
<evidence type="ECO:0000256" key="2">
    <source>
        <dbReference type="ARBA" id="ARBA00022525"/>
    </source>
</evidence>
<protein>
    <recommendedName>
        <fullName evidence="4">Cadherin domain-containing protein</fullName>
    </recommendedName>
</protein>